<dbReference type="RefSeq" id="WP_166523731.1">
    <property type="nucleotide sequence ID" value="NZ_JAAABI010000003.1"/>
</dbReference>
<protein>
    <recommendedName>
        <fullName evidence="1">Nuclear transport factor 2 domain-containing protein</fullName>
    </recommendedName>
</protein>
<comment type="caution">
    <text evidence="2">The sequence shown here is derived from an EMBL/GenBank/DDBJ whole genome shotgun (WGS) entry which is preliminary data.</text>
</comment>
<dbReference type="Gene3D" id="3.10.450.50">
    <property type="match status" value="1"/>
</dbReference>
<accession>A0A964TCE7</accession>
<feature type="domain" description="Nuclear transport factor 2" evidence="1">
    <location>
        <begin position="30"/>
        <end position="92"/>
    </location>
</feature>
<organism evidence="2 3">
    <name type="scientific">Flagellimonas ochracea</name>
    <dbReference type="NCBI Taxonomy" id="2696472"/>
    <lineage>
        <taxon>Bacteria</taxon>
        <taxon>Pseudomonadati</taxon>
        <taxon>Bacteroidota</taxon>
        <taxon>Flavobacteriia</taxon>
        <taxon>Flavobacteriales</taxon>
        <taxon>Flavobacteriaceae</taxon>
        <taxon>Flagellimonas</taxon>
    </lineage>
</organism>
<keyword evidence="3" id="KW-1185">Reference proteome</keyword>
<dbReference type="InterPro" id="IPR032710">
    <property type="entry name" value="NTF2-like_dom_sf"/>
</dbReference>
<dbReference type="AlphaFoldDB" id="A0A964TCE7"/>
<dbReference type="InterPro" id="IPR002075">
    <property type="entry name" value="NTF2_dom"/>
</dbReference>
<reference evidence="2" key="1">
    <citation type="submission" date="2020-01" db="EMBL/GenBank/DDBJ databases">
        <title>Muricauda ochracea sp. nov., isolated from a tidal flat of Garorim bay in Korea.</title>
        <authorList>
            <person name="Kim D."/>
            <person name="Yoo Y."/>
            <person name="Kim J.-J."/>
        </authorList>
    </citation>
    <scope>NUCLEOTIDE SEQUENCE</scope>
    <source>
        <strain evidence="2">JGD-17</strain>
    </source>
</reference>
<evidence type="ECO:0000259" key="1">
    <source>
        <dbReference type="Pfam" id="PF02136"/>
    </source>
</evidence>
<evidence type="ECO:0000313" key="2">
    <source>
        <dbReference type="EMBL" id="NAY92307.1"/>
    </source>
</evidence>
<proteinExistence type="predicted"/>
<gene>
    <name evidence="2" type="ORF">GTQ34_10285</name>
</gene>
<name>A0A964TCE7_9FLAO</name>
<evidence type="ECO:0000313" key="3">
    <source>
        <dbReference type="Proteomes" id="UP000667650"/>
    </source>
</evidence>
<dbReference type="SUPFAM" id="SSF54427">
    <property type="entry name" value="NTF2-like"/>
    <property type="match status" value="1"/>
</dbReference>
<dbReference type="Proteomes" id="UP000667650">
    <property type="component" value="Unassembled WGS sequence"/>
</dbReference>
<dbReference type="Pfam" id="PF02136">
    <property type="entry name" value="NTF2"/>
    <property type="match status" value="1"/>
</dbReference>
<sequence length="164" mass="19627">MKKMKLIFILYILIGLNFHSCSDEESSIGKIVEDYYETFNKRQDFNKFLSFYDEKIILEDIINGDRVIGKKELSDFFDWNNPNFKSLDSNTLIIENKIINNNTSVVKGYFTRFQWGHSEFESMHFTTILTFNESKKIVKQVDWINYPSTLVNYNERRNSNEWIE</sequence>
<dbReference type="EMBL" id="JAAABI010000003">
    <property type="protein sequence ID" value="NAY92307.1"/>
    <property type="molecule type" value="Genomic_DNA"/>
</dbReference>